<gene>
    <name evidence="1" type="ORF">METZ01_LOCUS309267</name>
</gene>
<dbReference type="EMBL" id="UINC01098131">
    <property type="protein sequence ID" value="SVC56413.1"/>
    <property type="molecule type" value="Genomic_DNA"/>
</dbReference>
<proteinExistence type="predicted"/>
<reference evidence="1" key="1">
    <citation type="submission" date="2018-05" db="EMBL/GenBank/DDBJ databases">
        <authorList>
            <person name="Lanie J.A."/>
            <person name="Ng W.-L."/>
            <person name="Kazmierczak K.M."/>
            <person name="Andrzejewski T.M."/>
            <person name="Davidsen T.M."/>
            <person name="Wayne K.J."/>
            <person name="Tettelin H."/>
            <person name="Glass J.I."/>
            <person name="Rusch D."/>
            <person name="Podicherti R."/>
            <person name="Tsui H.-C.T."/>
            <person name="Winkler M.E."/>
        </authorList>
    </citation>
    <scope>NUCLEOTIDE SEQUENCE</scope>
</reference>
<feature type="non-terminal residue" evidence="1">
    <location>
        <position position="338"/>
    </location>
</feature>
<organism evidence="1">
    <name type="scientific">marine metagenome</name>
    <dbReference type="NCBI Taxonomy" id="408172"/>
    <lineage>
        <taxon>unclassified sequences</taxon>
        <taxon>metagenomes</taxon>
        <taxon>ecological metagenomes</taxon>
    </lineage>
</organism>
<protein>
    <submittedName>
        <fullName evidence="1">Uncharacterized protein</fullName>
    </submittedName>
</protein>
<evidence type="ECO:0000313" key="1">
    <source>
        <dbReference type="EMBL" id="SVC56413.1"/>
    </source>
</evidence>
<sequence>MVLLLIIGGFGFDRVPVEAALAPSNQPAQAQESRSPLREDSTDLRELAEEAQARFERKHRQLLSYTLSGHGSSCTERIGRLCIWHEGEDDWVPVPDSPDLVQARDLLLRELAEIGGQLPSDAWILGQRIRYLSEAGRRTEAVGLTQNCTIHERWWCFVLEGFALHGTGLYEAALEAFREGLASMSPEEAIKWQDPRVLLDGRGSDVLDDTEKKDQGRVRSELWMLADPLYLMPGNDRESEHYARWTFSKISDRAESVWGMRWGDDLEEITVRYGWNRGWERSRSQVGTLSTENTIIGHQLSGGKEFVPSGRVLEKPWEAEPGSWMLDEDGPRSSHVAA</sequence>
<accession>A0A382N5K1</accession>
<name>A0A382N5K1_9ZZZZ</name>
<dbReference type="AlphaFoldDB" id="A0A382N5K1"/>